<accession>A0A1H5EVI8</accession>
<feature type="transmembrane region" description="Helical" evidence="1">
    <location>
        <begin position="167"/>
        <end position="189"/>
    </location>
</feature>
<dbReference type="EMBL" id="FNTV01000001">
    <property type="protein sequence ID" value="SED95121.1"/>
    <property type="molecule type" value="Genomic_DNA"/>
</dbReference>
<keyword evidence="1" id="KW-0472">Membrane</keyword>
<dbReference type="RefSeq" id="WP_074710012.1">
    <property type="nucleotide sequence ID" value="NZ_FNTV01000001.1"/>
</dbReference>
<evidence type="ECO:0000313" key="3">
    <source>
        <dbReference type="Proteomes" id="UP000182725"/>
    </source>
</evidence>
<feature type="transmembrane region" description="Helical" evidence="1">
    <location>
        <begin position="135"/>
        <end position="155"/>
    </location>
</feature>
<evidence type="ECO:0000313" key="2">
    <source>
        <dbReference type="EMBL" id="SED95121.1"/>
    </source>
</evidence>
<reference evidence="2 3" key="1">
    <citation type="submission" date="2016-10" db="EMBL/GenBank/DDBJ databases">
        <authorList>
            <person name="de Groot N.N."/>
        </authorList>
    </citation>
    <scope>NUCLEOTIDE SEQUENCE [LARGE SCALE GENOMIC DNA]</scope>
    <source>
        <strain evidence="2 3">DSM 22274</strain>
    </source>
</reference>
<feature type="transmembrane region" description="Helical" evidence="1">
    <location>
        <begin position="209"/>
        <end position="226"/>
    </location>
</feature>
<name>A0A1H5EVI8_9MICC</name>
<keyword evidence="1" id="KW-0812">Transmembrane</keyword>
<feature type="transmembrane region" description="Helical" evidence="1">
    <location>
        <begin position="12"/>
        <end position="37"/>
    </location>
</feature>
<dbReference type="AlphaFoldDB" id="A0A1H5EVI8"/>
<proteinExistence type="predicted"/>
<evidence type="ECO:0000256" key="1">
    <source>
        <dbReference type="SAM" id="Phobius"/>
    </source>
</evidence>
<keyword evidence="1" id="KW-1133">Transmembrane helix</keyword>
<dbReference type="Proteomes" id="UP000182725">
    <property type="component" value="Unassembled WGS sequence"/>
</dbReference>
<feature type="transmembrane region" description="Helical" evidence="1">
    <location>
        <begin position="57"/>
        <end position="75"/>
    </location>
</feature>
<gene>
    <name evidence="2" type="ORF">SAMN04489740_0350</name>
</gene>
<sequence>MNRALGVAKMQLINKWTFLGIPALILVSTFAMTMAIWAMLPDSAAEGVKYSGAGQAIMWYFFGLGIQSLTLSFPFSQGLSISRRNFFLGTVGLFTVVAAVVAGLYVVLGVIETATQGWGLNGRMFALQWVADQPWFIQIFFYFILMMFLFLLGFWSATLYKRWQATGLLVTGIVLAVVIVAMIALITVLDGWTGVGSWILTLTPATTGLIALALSAALGLGAFLTLRRATP</sequence>
<protein>
    <submittedName>
        <fullName evidence="2">Uncharacterized protein</fullName>
    </submittedName>
</protein>
<feature type="transmembrane region" description="Helical" evidence="1">
    <location>
        <begin position="87"/>
        <end position="111"/>
    </location>
</feature>
<organism evidence="2 3">
    <name type="scientific">Arthrobacter alpinus</name>
    <dbReference type="NCBI Taxonomy" id="656366"/>
    <lineage>
        <taxon>Bacteria</taxon>
        <taxon>Bacillati</taxon>
        <taxon>Actinomycetota</taxon>
        <taxon>Actinomycetes</taxon>
        <taxon>Micrococcales</taxon>
        <taxon>Micrococcaceae</taxon>
        <taxon>Arthrobacter</taxon>
    </lineage>
</organism>